<dbReference type="Proteomes" id="UP000526408">
    <property type="component" value="Unassembled WGS sequence"/>
</dbReference>
<sequence length="157" mass="16430">MNDRTGQTRSRAALALAACCVAGSAAALPPPAPCVWNEGAGRLEPVVDGVYAPGLQEVFPAAAGDGFVTWVLYGGTGDGYGPERFVLQHCPTGQDLLIVLPEGDVTRLEAAYDEMIRGEAPYTMRQIGEAMAQLGAGVRRVQNEFGSCGCDVIWGNG</sequence>
<feature type="chain" id="PRO_5030876640" evidence="1">
    <location>
        <begin position="28"/>
        <end position="157"/>
    </location>
</feature>
<organism evidence="2 3">
    <name type="scientific">Roseicyclus persicicus</name>
    <dbReference type="NCBI Taxonomy" id="2650661"/>
    <lineage>
        <taxon>Bacteria</taxon>
        <taxon>Pseudomonadati</taxon>
        <taxon>Pseudomonadota</taxon>
        <taxon>Alphaproteobacteria</taxon>
        <taxon>Rhodobacterales</taxon>
        <taxon>Roseobacteraceae</taxon>
        <taxon>Roseicyclus</taxon>
    </lineage>
</organism>
<proteinExistence type="predicted"/>
<keyword evidence="3" id="KW-1185">Reference proteome</keyword>
<dbReference type="AlphaFoldDB" id="A0A7X6JZ23"/>
<evidence type="ECO:0000313" key="2">
    <source>
        <dbReference type="EMBL" id="NKX44353.1"/>
    </source>
</evidence>
<protein>
    <submittedName>
        <fullName evidence="2">Uncharacterized protein</fullName>
    </submittedName>
</protein>
<comment type="caution">
    <text evidence="2">The sequence shown here is derived from an EMBL/GenBank/DDBJ whole genome shotgun (WGS) entry which is preliminary data.</text>
</comment>
<accession>A0A7X6JZ23</accession>
<name>A0A7X6JZ23_9RHOB</name>
<dbReference type="RefSeq" id="WP_168622730.1">
    <property type="nucleotide sequence ID" value="NZ_JAAZQQ010000002.1"/>
</dbReference>
<evidence type="ECO:0000256" key="1">
    <source>
        <dbReference type="SAM" id="SignalP"/>
    </source>
</evidence>
<gene>
    <name evidence="2" type="ORF">HCU73_07085</name>
</gene>
<evidence type="ECO:0000313" key="3">
    <source>
        <dbReference type="Proteomes" id="UP000526408"/>
    </source>
</evidence>
<reference evidence="2 3" key="1">
    <citation type="submission" date="2020-04" db="EMBL/GenBank/DDBJ databases">
        <authorList>
            <person name="Yoon J."/>
        </authorList>
    </citation>
    <scope>NUCLEOTIDE SEQUENCE [LARGE SCALE GENOMIC DNA]</scope>
    <source>
        <strain evidence="2 3">KMU-115</strain>
    </source>
</reference>
<feature type="signal peptide" evidence="1">
    <location>
        <begin position="1"/>
        <end position="27"/>
    </location>
</feature>
<keyword evidence="1" id="KW-0732">Signal</keyword>
<dbReference type="EMBL" id="JAAZQQ010000002">
    <property type="protein sequence ID" value="NKX44353.1"/>
    <property type="molecule type" value="Genomic_DNA"/>
</dbReference>